<organism evidence="2 3">
    <name type="scientific">Brassica cretica</name>
    <name type="common">Mustard</name>
    <dbReference type="NCBI Taxonomy" id="69181"/>
    <lineage>
        <taxon>Eukaryota</taxon>
        <taxon>Viridiplantae</taxon>
        <taxon>Streptophyta</taxon>
        <taxon>Embryophyta</taxon>
        <taxon>Tracheophyta</taxon>
        <taxon>Spermatophyta</taxon>
        <taxon>Magnoliopsida</taxon>
        <taxon>eudicotyledons</taxon>
        <taxon>Gunneridae</taxon>
        <taxon>Pentapetalae</taxon>
        <taxon>rosids</taxon>
        <taxon>malvids</taxon>
        <taxon>Brassicales</taxon>
        <taxon>Brassicaceae</taxon>
        <taxon>Brassiceae</taxon>
        <taxon>Brassica</taxon>
    </lineage>
</organism>
<dbReference type="PANTHER" id="PTHR44378:SF2">
    <property type="entry name" value="ACYL-ACTIVATING ENZYME 17, PEROXISOMAL-RELATED"/>
    <property type="match status" value="1"/>
</dbReference>
<dbReference type="Pfam" id="PF13193">
    <property type="entry name" value="AMP-binding_C"/>
    <property type="match status" value="1"/>
</dbReference>
<gene>
    <name evidence="2" type="ORF">F2Q69_00056534</name>
</gene>
<dbReference type="Proteomes" id="UP000712600">
    <property type="component" value="Unassembled WGS sequence"/>
</dbReference>
<dbReference type="EMBL" id="QGKX02002183">
    <property type="protein sequence ID" value="KAF3489637.1"/>
    <property type="molecule type" value="Genomic_DNA"/>
</dbReference>
<dbReference type="InterPro" id="IPR042099">
    <property type="entry name" value="ANL_N_sf"/>
</dbReference>
<dbReference type="InterPro" id="IPR045851">
    <property type="entry name" value="AMP-bd_C_sf"/>
</dbReference>
<protein>
    <recommendedName>
        <fullName evidence="1">AMP-binding enzyme C-terminal domain-containing protein</fullName>
    </recommendedName>
</protein>
<dbReference type="Gene3D" id="3.30.300.30">
    <property type="match status" value="1"/>
</dbReference>
<dbReference type="PANTHER" id="PTHR44378">
    <property type="entry name" value="ACYL-ACTIVATING ENZYME 17, PEROXISOMAL-RELATED"/>
    <property type="match status" value="1"/>
</dbReference>
<proteinExistence type="predicted"/>
<dbReference type="Gene3D" id="3.40.50.12780">
    <property type="entry name" value="N-terminal domain of ligase-like"/>
    <property type="match status" value="1"/>
</dbReference>
<dbReference type="AlphaFoldDB" id="A0A8S9N874"/>
<sequence>MAYKSLDSITRSDIEALGISDDVSYKLLRDLEDIILNHGSATPPERWIEISRRILHPDLPFAFHQMMYYGCYKDFGSNPPAWLPDPCFGSTGEASNEDEYLWLMSRAHYKPVIEYCGGTEIGGSFVTGSLLQPQSLAAFSTATMGCKLFILGEDGNPLPRDAEGVGELALYPHVFGASSTLLNGNHYNVYFKGMPTFQGQNLRRHGDLFERTSKGYYRAHGRADDTMNLGGIKVGSIEIERVCNSVDDSVLETAAIGVPPPSGGPEQLVIAVVFKNPELRNNDMNLLKKSFNSEIQKKLNPLFKVSSVVTLPSLPRTATNKVMRRVLRQQLTQTGLKSKL</sequence>
<comment type="caution">
    <text evidence="2">The sequence shown here is derived from an EMBL/GenBank/DDBJ whole genome shotgun (WGS) entry which is preliminary data.</text>
</comment>
<feature type="domain" description="AMP-binding enzyme C-terminal" evidence="1">
    <location>
        <begin position="238"/>
        <end position="321"/>
    </location>
</feature>
<dbReference type="InterPro" id="IPR025110">
    <property type="entry name" value="AMP-bd_C"/>
</dbReference>
<reference evidence="2" key="1">
    <citation type="submission" date="2019-12" db="EMBL/GenBank/DDBJ databases">
        <title>Genome sequencing and annotation of Brassica cretica.</title>
        <authorList>
            <person name="Studholme D.J."/>
            <person name="Sarris P."/>
        </authorList>
    </citation>
    <scope>NUCLEOTIDE SEQUENCE</scope>
    <source>
        <strain evidence="2">PFS-109/04</strain>
        <tissue evidence="2">Leaf</tissue>
    </source>
</reference>
<name>A0A8S9N874_BRACR</name>
<dbReference type="SUPFAM" id="SSF56801">
    <property type="entry name" value="Acetyl-CoA synthetase-like"/>
    <property type="match status" value="1"/>
</dbReference>
<evidence type="ECO:0000313" key="2">
    <source>
        <dbReference type="EMBL" id="KAF3489637.1"/>
    </source>
</evidence>
<evidence type="ECO:0000259" key="1">
    <source>
        <dbReference type="Pfam" id="PF13193"/>
    </source>
</evidence>
<accession>A0A8S9N874</accession>
<evidence type="ECO:0000313" key="3">
    <source>
        <dbReference type="Proteomes" id="UP000712600"/>
    </source>
</evidence>